<organism evidence="4 5">
    <name type="scientific">Actinomadura geliboluensis</name>
    <dbReference type="NCBI Taxonomy" id="882440"/>
    <lineage>
        <taxon>Bacteria</taxon>
        <taxon>Bacillati</taxon>
        <taxon>Actinomycetota</taxon>
        <taxon>Actinomycetes</taxon>
        <taxon>Streptosporangiales</taxon>
        <taxon>Thermomonosporaceae</taxon>
        <taxon>Actinomadura</taxon>
    </lineage>
</organism>
<dbReference type="GO" id="GO:0016491">
    <property type="term" value="F:oxidoreductase activity"/>
    <property type="evidence" value="ECO:0007669"/>
    <property type="project" value="UniProtKB-KW"/>
</dbReference>
<proteinExistence type="inferred from homology"/>
<keyword evidence="2" id="KW-0560">Oxidoreductase</keyword>
<sequence>MGVLEGKSVVFTGAGSGIGRAVVRRYVAEGARVVAMDIDGDGLASLAAETGGAVVPLVADVRSWEGNVTAVRTAVAEFGGLDVLVANAGITDGARPLLDIPGEDLTAAFQELMAVNVLAALLAVRAAADALIRSRGCVIMTGSYASFHASGGGVLYTASKHALLGVVRQLAYELAPDVRVNGVAPGIAPTRLRGIDALGQDRSDSVLDGTAAVLPLQEVPSTESYGGLYTLLANPADSGHLTGTVINADSGLSIRGLAAPGGRVNR</sequence>
<dbReference type="PANTHER" id="PTHR43180:SF66">
    <property type="entry name" value="SHORT-CHAIN DEHYDROGENASE_REDUCTASE FAMILY PROTEIN"/>
    <property type="match status" value="1"/>
</dbReference>
<name>A0A5S4GWA7_9ACTN</name>
<dbReference type="PROSITE" id="PS00061">
    <property type="entry name" value="ADH_SHORT"/>
    <property type="match status" value="1"/>
</dbReference>
<dbReference type="PRINTS" id="PR00080">
    <property type="entry name" value="SDRFAMILY"/>
</dbReference>
<dbReference type="SUPFAM" id="SSF51735">
    <property type="entry name" value="NAD(P)-binding Rossmann-fold domains"/>
    <property type="match status" value="1"/>
</dbReference>
<protein>
    <submittedName>
        <fullName evidence="4">SDR family oxidoreductase</fullName>
    </submittedName>
</protein>
<dbReference type="Pfam" id="PF00106">
    <property type="entry name" value="adh_short"/>
    <property type="match status" value="1"/>
</dbReference>
<dbReference type="OrthoDB" id="9803333at2"/>
<reference evidence="4 5" key="1">
    <citation type="submission" date="2019-05" db="EMBL/GenBank/DDBJ databases">
        <title>Draft genome sequence of Actinomadura geliboluensis A8036.</title>
        <authorList>
            <person name="Saricaoglu S."/>
            <person name="Isik K."/>
        </authorList>
    </citation>
    <scope>NUCLEOTIDE SEQUENCE [LARGE SCALE GENOMIC DNA]</scope>
    <source>
        <strain evidence="4 5">A8036</strain>
    </source>
</reference>
<dbReference type="AlphaFoldDB" id="A0A5S4GWA7"/>
<dbReference type="RefSeq" id="WP_138637874.1">
    <property type="nucleotide sequence ID" value="NZ_JASWDG010000011.1"/>
</dbReference>
<dbReference type="Proteomes" id="UP000305238">
    <property type="component" value="Unassembled WGS sequence"/>
</dbReference>
<dbReference type="PANTHER" id="PTHR43180">
    <property type="entry name" value="3-OXOACYL-(ACYL-CARRIER-PROTEIN) REDUCTASE (AFU_ORTHOLOGUE AFUA_6G11210)"/>
    <property type="match status" value="1"/>
</dbReference>
<comment type="caution">
    <text evidence="4">The sequence shown here is derived from an EMBL/GenBank/DDBJ whole genome shotgun (WGS) entry which is preliminary data.</text>
</comment>
<accession>A0A5S4GWA7</accession>
<dbReference type="InterPro" id="IPR002347">
    <property type="entry name" value="SDR_fam"/>
</dbReference>
<evidence type="ECO:0000313" key="4">
    <source>
        <dbReference type="EMBL" id="TMR37022.1"/>
    </source>
</evidence>
<keyword evidence="5" id="KW-1185">Reference proteome</keyword>
<dbReference type="InterPro" id="IPR036291">
    <property type="entry name" value="NAD(P)-bd_dom_sf"/>
</dbReference>
<dbReference type="EMBL" id="VCKZ01000135">
    <property type="protein sequence ID" value="TMR37022.1"/>
    <property type="molecule type" value="Genomic_DNA"/>
</dbReference>
<evidence type="ECO:0000256" key="3">
    <source>
        <dbReference type="RuleBase" id="RU000363"/>
    </source>
</evidence>
<dbReference type="InterPro" id="IPR020904">
    <property type="entry name" value="Sc_DH/Rdtase_CS"/>
</dbReference>
<comment type="similarity">
    <text evidence="1 3">Belongs to the short-chain dehydrogenases/reductases (SDR) family.</text>
</comment>
<gene>
    <name evidence="4" type="ORF">ETD96_19355</name>
</gene>
<dbReference type="PRINTS" id="PR00081">
    <property type="entry name" value="GDHRDH"/>
</dbReference>
<evidence type="ECO:0000256" key="2">
    <source>
        <dbReference type="ARBA" id="ARBA00023002"/>
    </source>
</evidence>
<evidence type="ECO:0000256" key="1">
    <source>
        <dbReference type="ARBA" id="ARBA00006484"/>
    </source>
</evidence>
<dbReference type="Gene3D" id="3.40.50.720">
    <property type="entry name" value="NAD(P)-binding Rossmann-like Domain"/>
    <property type="match status" value="1"/>
</dbReference>
<evidence type="ECO:0000313" key="5">
    <source>
        <dbReference type="Proteomes" id="UP000305238"/>
    </source>
</evidence>